<dbReference type="Proteomes" id="UP000323454">
    <property type="component" value="Unassembled WGS sequence"/>
</dbReference>
<comment type="caution">
    <text evidence="4">The sequence shown here is derived from an EMBL/GenBank/DDBJ whole genome shotgun (WGS) entry which is preliminary data.</text>
</comment>
<dbReference type="EMBL" id="VUOB01000059">
    <property type="protein sequence ID" value="KAA2254948.1"/>
    <property type="molecule type" value="Genomic_DNA"/>
</dbReference>
<accession>A0A5B2WV89</accession>
<evidence type="ECO:0000313" key="5">
    <source>
        <dbReference type="Proteomes" id="UP000323454"/>
    </source>
</evidence>
<dbReference type="SUPFAM" id="SSF48498">
    <property type="entry name" value="Tetracyclin repressor-like, C-terminal domain"/>
    <property type="match status" value="1"/>
</dbReference>
<dbReference type="Gene3D" id="1.10.10.60">
    <property type="entry name" value="Homeodomain-like"/>
    <property type="match status" value="1"/>
</dbReference>
<reference evidence="4 5" key="1">
    <citation type="submission" date="2019-09" db="EMBL/GenBank/DDBJ databases">
        <title>Goodfellowia gen. nov., a new genus of the Pseudonocardineae related to Actinoalloteichus, containing Goodfellowia coeruleoviolacea gen. nov., comb. nov. gen. nov., comb. nov.</title>
        <authorList>
            <person name="Labeda D."/>
        </authorList>
    </citation>
    <scope>NUCLEOTIDE SEQUENCE [LARGE SCALE GENOMIC DNA]</scope>
    <source>
        <strain evidence="4 5">AN110305</strain>
    </source>
</reference>
<dbReference type="PROSITE" id="PS50977">
    <property type="entry name" value="HTH_TETR_2"/>
    <property type="match status" value="1"/>
</dbReference>
<dbReference type="PANTHER" id="PTHR30055">
    <property type="entry name" value="HTH-TYPE TRANSCRIPTIONAL REGULATOR RUTR"/>
    <property type="match status" value="1"/>
</dbReference>
<proteinExistence type="predicted"/>
<sequence>MTGIRKLRASETEAALKDAARRVFAARGYLNTKITDITAEAGRAAGSFYNHFAGKEELLEALLADLIAGVDATIPEDHPRNFADRAAVRWHVENFWRFFRANRSEMVALRQAAMVDERFAARARQLLAEDVRHLAGHIELARDSGVVLPGDPLVVASALSGLMWEFAYTWLVSGGAELGRELSDDEAVETLTSLVLHGIAGPADDVAGGPA</sequence>
<protein>
    <submittedName>
        <fullName evidence="4">TetR/AcrR family transcriptional regulator</fullName>
    </submittedName>
</protein>
<reference evidence="4 5" key="2">
    <citation type="submission" date="2019-09" db="EMBL/GenBank/DDBJ databases">
        <authorList>
            <person name="Jin C."/>
        </authorList>
    </citation>
    <scope>NUCLEOTIDE SEQUENCE [LARGE SCALE GENOMIC DNA]</scope>
    <source>
        <strain evidence="4 5">AN110305</strain>
    </source>
</reference>
<dbReference type="PRINTS" id="PR00455">
    <property type="entry name" value="HTHTETR"/>
</dbReference>
<dbReference type="GO" id="GO:0000976">
    <property type="term" value="F:transcription cis-regulatory region binding"/>
    <property type="evidence" value="ECO:0007669"/>
    <property type="project" value="TreeGrafter"/>
</dbReference>
<feature type="DNA-binding region" description="H-T-H motif" evidence="2">
    <location>
        <begin position="33"/>
        <end position="52"/>
    </location>
</feature>
<evidence type="ECO:0000313" key="4">
    <source>
        <dbReference type="EMBL" id="KAA2254948.1"/>
    </source>
</evidence>
<evidence type="ECO:0000256" key="1">
    <source>
        <dbReference type="ARBA" id="ARBA00023125"/>
    </source>
</evidence>
<keyword evidence="1 2" id="KW-0238">DNA-binding</keyword>
<keyword evidence="5" id="KW-1185">Reference proteome</keyword>
<evidence type="ECO:0000256" key="2">
    <source>
        <dbReference type="PROSITE-ProRule" id="PRU00335"/>
    </source>
</evidence>
<evidence type="ECO:0000259" key="3">
    <source>
        <dbReference type="PROSITE" id="PS50977"/>
    </source>
</evidence>
<dbReference type="GO" id="GO:0003700">
    <property type="term" value="F:DNA-binding transcription factor activity"/>
    <property type="evidence" value="ECO:0007669"/>
    <property type="project" value="TreeGrafter"/>
</dbReference>
<dbReference type="OrthoDB" id="3237195at2"/>
<dbReference type="Gene3D" id="1.10.357.10">
    <property type="entry name" value="Tetracycline Repressor, domain 2"/>
    <property type="match status" value="1"/>
</dbReference>
<dbReference type="RefSeq" id="WP_149853136.1">
    <property type="nucleotide sequence ID" value="NZ_VUOB01000059.1"/>
</dbReference>
<dbReference type="InterPro" id="IPR036271">
    <property type="entry name" value="Tet_transcr_reg_TetR-rel_C_sf"/>
</dbReference>
<dbReference type="InterPro" id="IPR050109">
    <property type="entry name" value="HTH-type_TetR-like_transc_reg"/>
</dbReference>
<feature type="domain" description="HTH tetR-type" evidence="3">
    <location>
        <begin position="10"/>
        <end position="70"/>
    </location>
</feature>
<dbReference type="InterPro" id="IPR009057">
    <property type="entry name" value="Homeodomain-like_sf"/>
</dbReference>
<gene>
    <name evidence="4" type="ORF">F0L68_29695</name>
</gene>
<dbReference type="PANTHER" id="PTHR30055:SF223">
    <property type="entry name" value="HTH-TYPE TRANSCRIPTIONAL REGULATOR UIDR"/>
    <property type="match status" value="1"/>
</dbReference>
<dbReference type="InterPro" id="IPR001647">
    <property type="entry name" value="HTH_TetR"/>
</dbReference>
<name>A0A5B2WV89_9PSEU</name>
<dbReference type="SUPFAM" id="SSF46689">
    <property type="entry name" value="Homeodomain-like"/>
    <property type="match status" value="1"/>
</dbReference>
<dbReference type="Pfam" id="PF00440">
    <property type="entry name" value="TetR_N"/>
    <property type="match status" value="1"/>
</dbReference>
<dbReference type="AlphaFoldDB" id="A0A5B2WV89"/>
<organism evidence="4 5">
    <name type="scientific">Solihabitans fulvus</name>
    <dbReference type="NCBI Taxonomy" id="1892852"/>
    <lineage>
        <taxon>Bacteria</taxon>
        <taxon>Bacillati</taxon>
        <taxon>Actinomycetota</taxon>
        <taxon>Actinomycetes</taxon>
        <taxon>Pseudonocardiales</taxon>
        <taxon>Pseudonocardiaceae</taxon>
        <taxon>Solihabitans</taxon>
    </lineage>
</organism>